<dbReference type="InterPro" id="IPR050627">
    <property type="entry name" value="Nitroreductase/BluB"/>
</dbReference>
<protein>
    <submittedName>
        <fullName evidence="2">Putative NAD(P)H nitroreductase RV3131/MT3217</fullName>
    </submittedName>
</protein>
<dbReference type="NCBIfam" id="NF047509">
    <property type="entry name" value="Rv3131_FMN_oxido"/>
    <property type="match status" value="1"/>
</dbReference>
<dbReference type="AlphaFoldDB" id="A0A239SIL9"/>
<evidence type="ECO:0000313" key="3">
    <source>
        <dbReference type="Proteomes" id="UP000215126"/>
    </source>
</evidence>
<reference evidence="2 3" key="1">
    <citation type="submission" date="2017-06" db="EMBL/GenBank/DDBJ databases">
        <authorList>
            <consortium name="Pathogen Informatics"/>
        </authorList>
    </citation>
    <scope>NUCLEOTIDE SEQUENCE [LARGE SCALE GENOMIC DNA]</scope>
    <source>
        <strain evidence="2 3">NCTC13161</strain>
    </source>
</reference>
<dbReference type="EMBL" id="LT906435">
    <property type="protein sequence ID" value="SNU85305.1"/>
    <property type="molecule type" value="Genomic_DNA"/>
</dbReference>
<dbReference type="Proteomes" id="UP000215126">
    <property type="component" value="Chromosome 1"/>
</dbReference>
<dbReference type="STRING" id="93222.NA29_16215"/>
<proteinExistence type="predicted"/>
<dbReference type="RefSeq" id="WP_039398431.1">
    <property type="nucleotide sequence ID" value="NZ_CABPRX010000002.1"/>
</dbReference>
<name>A0A239SIL9_9BURK</name>
<evidence type="ECO:0000313" key="2">
    <source>
        <dbReference type="EMBL" id="SNU85305.1"/>
    </source>
</evidence>
<dbReference type="KEGG" id="pspu:NA29_16215"/>
<dbReference type="PANTHER" id="PTHR23026:SF123">
    <property type="entry name" value="NAD(P)H NITROREDUCTASE RV3131-RELATED"/>
    <property type="match status" value="1"/>
</dbReference>
<sequence length="346" mass="37802">MTQTYDDRLHAWCVDEQTFPTSASAREKLRFCLQYAILAPSTHNTQPWRFVLGDDSDDSVLLCADRSRGLPVSDTYDRELAISCGAALFNLRVALSHFGCAYAIRILPASAEPDVIASVQLLDEGFVDPVIARHFTSILRRVTNRQLFDAAPVPQVVIDQLCKSAEAEGARLTPVVDESDRLRLAELIDRADRAQLGDARFRRELALWVSASRRDDGMASYSSTESHLLDFASPVLASVVRTFDIGGGIAASHRRIVQGSPLLVCLSTPADNPENWIMAGQAMQRVLLTLTDNGLYASFLNQPIEVDALRADVGAGASDHPQLLLRVGYGASQAHTPRRSLASVVS</sequence>
<dbReference type="GeneID" id="88095041"/>
<feature type="domain" description="Nitroreductase" evidence="1">
    <location>
        <begin position="139"/>
        <end position="329"/>
    </location>
</feature>
<dbReference type="Pfam" id="PF00881">
    <property type="entry name" value="Nitroreductase"/>
    <property type="match status" value="1"/>
</dbReference>
<accession>A0A239SIL9</accession>
<dbReference type="Gene3D" id="3.40.109.10">
    <property type="entry name" value="NADH Oxidase"/>
    <property type="match status" value="2"/>
</dbReference>
<organism evidence="2 3">
    <name type="scientific">Pandoraea sputorum</name>
    <dbReference type="NCBI Taxonomy" id="93222"/>
    <lineage>
        <taxon>Bacteria</taxon>
        <taxon>Pseudomonadati</taxon>
        <taxon>Pseudomonadota</taxon>
        <taxon>Betaproteobacteria</taxon>
        <taxon>Burkholderiales</taxon>
        <taxon>Burkholderiaceae</taxon>
        <taxon>Pandoraea</taxon>
    </lineage>
</organism>
<dbReference type="SUPFAM" id="SSF55469">
    <property type="entry name" value="FMN-dependent nitroreductase-like"/>
    <property type="match status" value="2"/>
</dbReference>
<dbReference type="InterPro" id="IPR000415">
    <property type="entry name" value="Nitroreductase-like"/>
</dbReference>
<dbReference type="GO" id="GO:0016491">
    <property type="term" value="F:oxidoreductase activity"/>
    <property type="evidence" value="ECO:0007669"/>
    <property type="project" value="InterPro"/>
</dbReference>
<gene>
    <name evidence="2" type="ORF">SAMEA4530655_02401</name>
</gene>
<keyword evidence="3" id="KW-1185">Reference proteome</keyword>
<dbReference type="InterPro" id="IPR029479">
    <property type="entry name" value="Nitroreductase"/>
</dbReference>
<dbReference type="PANTHER" id="PTHR23026">
    <property type="entry name" value="NADPH NITROREDUCTASE"/>
    <property type="match status" value="1"/>
</dbReference>
<evidence type="ECO:0000259" key="1">
    <source>
        <dbReference type="Pfam" id="PF00881"/>
    </source>
</evidence>